<feature type="compositionally biased region" description="Basic and acidic residues" evidence="1">
    <location>
        <begin position="11"/>
        <end position="24"/>
    </location>
</feature>
<proteinExistence type="predicted"/>
<accession>A0A6A4PR88</accession>
<feature type="region of interest" description="Disordered" evidence="1">
    <location>
        <begin position="1"/>
        <end position="49"/>
    </location>
</feature>
<feature type="compositionally biased region" description="Polar residues" evidence="1">
    <location>
        <begin position="28"/>
        <end position="39"/>
    </location>
</feature>
<dbReference type="AlphaFoldDB" id="A0A6A4PR88"/>
<keyword evidence="3" id="KW-1185">Reference proteome</keyword>
<organism evidence="2 3">
    <name type="scientific">Lupinus albus</name>
    <name type="common">White lupine</name>
    <name type="synonym">Lupinus termis</name>
    <dbReference type="NCBI Taxonomy" id="3870"/>
    <lineage>
        <taxon>Eukaryota</taxon>
        <taxon>Viridiplantae</taxon>
        <taxon>Streptophyta</taxon>
        <taxon>Embryophyta</taxon>
        <taxon>Tracheophyta</taxon>
        <taxon>Spermatophyta</taxon>
        <taxon>Magnoliopsida</taxon>
        <taxon>eudicotyledons</taxon>
        <taxon>Gunneridae</taxon>
        <taxon>Pentapetalae</taxon>
        <taxon>rosids</taxon>
        <taxon>fabids</taxon>
        <taxon>Fabales</taxon>
        <taxon>Fabaceae</taxon>
        <taxon>Papilionoideae</taxon>
        <taxon>50 kb inversion clade</taxon>
        <taxon>genistoids sensu lato</taxon>
        <taxon>core genistoids</taxon>
        <taxon>Genisteae</taxon>
        <taxon>Lupinus</taxon>
    </lineage>
</organism>
<evidence type="ECO:0000256" key="1">
    <source>
        <dbReference type="SAM" id="MobiDB-lite"/>
    </source>
</evidence>
<reference evidence="3" key="1">
    <citation type="journal article" date="2020" name="Nat. Commun.">
        <title>Genome sequence of the cluster root forming white lupin.</title>
        <authorList>
            <person name="Hufnagel B."/>
            <person name="Marques A."/>
            <person name="Soriano A."/>
            <person name="Marques L."/>
            <person name="Divol F."/>
            <person name="Doumas P."/>
            <person name="Sallet E."/>
            <person name="Mancinotti D."/>
            <person name="Carrere S."/>
            <person name="Marande W."/>
            <person name="Arribat S."/>
            <person name="Keller J."/>
            <person name="Huneau C."/>
            <person name="Blein T."/>
            <person name="Aime D."/>
            <person name="Laguerre M."/>
            <person name="Taylor J."/>
            <person name="Schubert V."/>
            <person name="Nelson M."/>
            <person name="Geu-Flores F."/>
            <person name="Crespi M."/>
            <person name="Gallardo-Guerrero K."/>
            <person name="Delaux P.-M."/>
            <person name="Salse J."/>
            <person name="Berges H."/>
            <person name="Guyot R."/>
            <person name="Gouzy J."/>
            <person name="Peret B."/>
        </authorList>
    </citation>
    <scope>NUCLEOTIDE SEQUENCE [LARGE SCALE GENOMIC DNA]</scope>
    <source>
        <strain evidence="3">cv. Amiga</strain>
    </source>
</reference>
<dbReference type="Proteomes" id="UP000447434">
    <property type="component" value="Chromosome 11"/>
</dbReference>
<evidence type="ECO:0000313" key="3">
    <source>
        <dbReference type="Proteomes" id="UP000447434"/>
    </source>
</evidence>
<gene>
    <name evidence="2" type="ORF">Lalb_Chr11g0068031</name>
</gene>
<name>A0A6A4PR88_LUPAL</name>
<feature type="compositionally biased region" description="Basic residues" evidence="1">
    <location>
        <begin position="1"/>
        <end position="10"/>
    </location>
</feature>
<dbReference type="EMBL" id="WOCE01000011">
    <property type="protein sequence ID" value="KAE9604127.1"/>
    <property type="molecule type" value="Genomic_DNA"/>
</dbReference>
<evidence type="ECO:0000313" key="2">
    <source>
        <dbReference type="EMBL" id="KAE9604127.1"/>
    </source>
</evidence>
<protein>
    <submittedName>
        <fullName evidence="2">Uncharacterized protein</fullName>
    </submittedName>
</protein>
<sequence length="82" mass="9780">MKKGTKRKTKHNDAESKPESEPNKKQPTKATTSRATKPNPSKPHSEPQFFEDKRNLVIFHMFLFSFEFVIREYLQSEQRSYY</sequence>
<comment type="caution">
    <text evidence="2">The sequence shown here is derived from an EMBL/GenBank/DDBJ whole genome shotgun (WGS) entry which is preliminary data.</text>
</comment>